<evidence type="ECO:0000313" key="4">
    <source>
        <dbReference type="EMBL" id="MEJ5904552.1"/>
    </source>
</evidence>
<dbReference type="InterPro" id="IPR038765">
    <property type="entry name" value="Papain-like_cys_pep_sf"/>
</dbReference>
<dbReference type="Pfam" id="PF12969">
    <property type="entry name" value="DUF3857"/>
    <property type="match status" value="1"/>
</dbReference>
<organism evidence="4 5">
    <name type="scientific">Pseudomonas kermanshahensis</name>
    <dbReference type="NCBI Taxonomy" id="2745482"/>
    <lineage>
        <taxon>Bacteria</taxon>
        <taxon>Pseudomonadati</taxon>
        <taxon>Pseudomonadota</taxon>
        <taxon>Gammaproteobacteria</taxon>
        <taxon>Pseudomonadales</taxon>
        <taxon>Pseudomonadaceae</taxon>
        <taxon>Pseudomonas</taxon>
    </lineage>
</organism>
<feature type="domain" description="DUF3857" evidence="3">
    <location>
        <begin position="48"/>
        <end position="207"/>
    </location>
</feature>
<protein>
    <submittedName>
        <fullName evidence="4">DUF3857 domain-containing transglutaminase family protein</fullName>
    </submittedName>
</protein>
<feature type="chain" id="PRO_5045491636" evidence="1">
    <location>
        <begin position="26"/>
        <end position="617"/>
    </location>
</feature>
<proteinExistence type="predicted"/>
<evidence type="ECO:0000259" key="3">
    <source>
        <dbReference type="Pfam" id="PF12969"/>
    </source>
</evidence>
<gene>
    <name evidence="4" type="ORF">V7V80_07655</name>
</gene>
<evidence type="ECO:0000313" key="5">
    <source>
        <dbReference type="Proteomes" id="UP001377692"/>
    </source>
</evidence>
<comment type="caution">
    <text evidence="4">The sequence shown here is derived from an EMBL/GenBank/DDBJ whole genome shotgun (WGS) entry which is preliminary data.</text>
</comment>
<keyword evidence="5" id="KW-1185">Reference proteome</keyword>
<evidence type="ECO:0000256" key="1">
    <source>
        <dbReference type="SAM" id="SignalP"/>
    </source>
</evidence>
<sequence length="617" mass="67770">MLKQSYLVAAMLLPLAMSWCGSAQAFTDGTDRSVTLEKVEQTFVVQKDGSHRLDVDSVLLINDERAIKARAQQPVSFNRSLETLEVIEAYTQKPDGRKVRVDAAHIKEQQEQASAQAPMFQDSVNKVIIFPEVAVGDRLVLHYQRNRFTPLFPGQFEGITVPEFHPVEQFTLTYDMPEDMPLQADARSFKASMPVAAPGRTVYRWDYVPADRARIEASAVSYLDYGHYLAVSTFTDFKQFAEAYQARAKVEVTAPITELAHRLTAHLPTAREKALTLSDWVRENIRYVAVYVGAGGVVPHAAQTVLDNRYGDCKDHVALLEALLTAAGIKSTPALINLGNAYVFPKVPALGVLNHVITYVPSLDLYLDSTDPSIAAGYLPLGTLNKRVLLTATGEFGRTPAIQLNKVSSDLKFKVNGKGAADFTNVATVQGWASEVSRYGVKSMKPADRELLVEKVLGAYGQRGSGTFEVRPPSATGEFVSIVDGRTENLVNLPGPVGVVALSSLAGGISQNVYSFAMEKERSQHFVCISNDTVETSRFEFPSEVSVLAIPKQVRLQDANVEYSARYAQEGNAVVIERHFKFSRPNVVCSPEDFAAMKPTLEAMVKDLQSQIIVQAS</sequence>
<name>A0ABU8R3V3_9PSED</name>
<feature type="signal peptide" evidence="1">
    <location>
        <begin position="1"/>
        <end position="25"/>
    </location>
</feature>
<dbReference type="SUPFAM" id="SSF54001">
    <property type="entry name" value="Cysteine proteinases"/>
    <property type="match status" value="1"/>
</dbReference>
<reference evidence="4 5" key="1">
    <citation type="submission" date="2024-02" db="EMBL/GenBank/DDBJ databases">
        <title>Identification of pathogenicity and growth-promoting functions of Pseudomonas putida variants.</title>
        <authorList>
            <person name="Sun J."/>
        </authorList>
    </citation>
    <scope>NUCLEOTIDE SEQUENCE [LARGE SCALE GENOMIC DNA]</scope>
    <source>
        <strain evidence="4 5">A04</strain>
    </source>
</reference>
<accession>A0ABU8R3V3</accession>
<dbReference type="EMBL" id="JBBHLD010000004">
    <property type="protein sequence ID" value="MEJ5904552.1"/>
    <property type="molecule type" value="Genomic_DNA"/>
</dbReference>
<dbReference type="Pfam" id="PF01841">
    <property type="entry name" value="Transglut_core"/>
    <property type="match status" value="1"/>
</dbReference>
<keyword evidence="1" id="KW-0732">Signal</keyword>
<dbReference type="InterPro" id="IPR024618">
    <property type="entry name" value="DUF3857"/>
</dbReference>
<feature type="domain" description="Transglutaminase-like" evidence="2">
    <location>
        <begin position="258"/>
        <end position="331"/>
    </location>
</feature>
<dbReference type="RefSeq" id="WP_339549063.1">
    <property type="nucleotide sequence ID" value="NZ_JBBHLD010000004.1"/>
</dbReference>
<evidence type="ECO:0000259" key="2">
    <source>
        <dbReference type="Pfam" id="PF01841"/>
    </source>
</evidence>
<dbReference type="InterPro" id="IPR002931">
    <property type="entry name" value="Transglutaminase-like"/>
</dbReference>
<dbReference type="Gene3D" id="2.60.120.1130">
    <property type="match status" value="1"/>
</dbReference>
<dbReference type="Gene3D" id="2.60.40.3140">
    <property type="match status" value="1"/>
</dbReference>
<dbReference type="Proteomes" id="UP001377692">
    <property type="component" value="Unassembled WGS sequence"/>
</dbReference>
<dbReference type="Gene3D" id="3.10.620.30">
    <property type="match status" value="1"/>
</dbReference>